<gene>
    <name evidence="3" type="ORF">BCR21_15395</name>
</gene>
<proteinExistence type="predicted"/>
<name>A0A1E5GAI9_9ENTE</name>
<dbReference type="RefSeq" id="WP_069647400.1">
    <property type="nucleotide sequence ID" value="NZ_MIJZ01000016.1"/>
</dbReference>
<dbReference type="EMBL" id="MIJZ01000016">
    <property type="protein sequence ID" value="OEG09722.1"/>
    <property type="molecule type" value="Genomic_DNA"/>
</dbReference>
<evidence type="ECO:0000256" key="1">
    <source>
        <dbReference type="SAM" id="SignalP"/>
    </source>
</evidence>
<dbReference type="OrthoDB" id="2339326at2"/>
<feature type="chain" id="PRO_5039111892" description="WxL domain-containing protein" evidence="1">
    <location>
        <begin position="27"/>
        <end position="268"/>
    </location>
</feature>
<dbReference type="AlphaFoldDB" id="A0A1E5GAI9"/>
<keyword evidence="1" id="KW-0732">Signal</keyword>
<organism evidence="3 4">
    <name type="scientific">Enterococcus ureasiticus</name>
    <dbReference type="NCBI Taxonomy" id="903984"/>
    <lineage>
        <taxon>Bacteria</taxon>
        <taxon>Bacillati</taxon>
        <taxon>Bacillota</taxon>
        <taxon>Bacilli</taxon>
        <taxon>Lactobacillales</taxon>
        <taxon>Enterococcaceae</taxon>
        <taxon>Enterococcus</taxon>
    </lineage>
</organism>
<evidence type="ECO:0000313" key="3">
    <source>
        <dbReference type="EMBL" id="OEG09722.1"/>
    </source>
</evidence>
<comment type="caution">
    <text evidence="3">The sequence shown here is derived from an EMBL/GenBank/DDBJ whole genome shotgun (WGS) entry which is preliminary data.</text>
</comment>
<feature type="signal peptide" evidence="1">
    <location>
        <begin position="1"/>
        <end position="26"/>
    </location>
</feature>
<evidence type="ECO:0000259" key="2">
    <source>
        <dbReference type="Pfam" id="PF13731"/>
    </source>
</evidence>
<sequence length="268" mass="28996">MKNKCWMPAALILITASLNMSVISDAKEDSATGDMDINLKITDPNLGVLDPENPSEELPLQEGTYGKTSGPLRIDFVPNLGFNSNKISAKDISYSADALLFKGQIAPRGSFIQVSDYRGNANGWTLQVRQETQFKNQNKENSQLNGAVISLDKSWINTSNGMGQTPDISKEVIHLNNIGETYTLAEAKKGTGTGTWSIIFGASPDNQVGQNSTLNPRLDNEGKPVTNPSLDNQAVYMNDAVSLTIPGSTKKDPGTYSTVLTWIISELP</sequence>
<dbReference type="STRING" id="903984.BCR21_15395"/>
<evidence type="ECO:0000313" key="4">
    <source>
        <dbReference type="Proteomes" id="UP000094068"/>
    </source>
</evidence>
<dbReference type="Pfam" id="PF13731">
    <property type="entry name" value="WxL"/>
    <property type="match status" value="1"/>
</dbReference>
<protein>
    <recommendedName>
        <fullName evidence="2">WxL domain-containing protein</fullName>
    </recommendedName>
</protein>
<keyword evidence="4" id="KW-1185">Reference proteome</keyword>
<dbReference type="InterPro" id="IPR027994">
    <property type="entry name" value="WxL_dom"/>
</dbReference>
<feature type="domain" description="WxL" evidence="2">
    <location>
        <begin position="40"/>
        <end position="268"/>
    </location>
</feature>
<accession>A0A1E5GAI9</accession>
<dbReference type="Proteomes" id="UP000094068">
    <property type="component" value="Unassembled WGS sequence"/>
</dbReference>
<reference evidence="4" key="1">
    <citation type="submission" date="2016-09" db="EMBL/GenBank/DDBJ databases">
        <authorList>
            <person name="Gulvik C.A."/>
        </authorList>
    </citation>
    <scope>NUCLEOTIDE SEQUENCE [LARGE SCALE GENOMIC DNA]</scope>
    <source>
        <strain evidence="4">DSM 23328</strain>
    </source>
</reference>